<dbReference type="EMBL" id="JAOPGA020001200">
    <property type="protein sequence ID" value="KAL0486077.1"/>
    <property type="molecule type" value="Genomic_DNA"/>
</dbReference>
<feature type="transmembrane region" description="Helical" evidence="2">
    <location>
        <begin position="31"/>
        <end position="51"/>
    </location>
</feature>
<name>A0AAW2Z8C7_9EUKA</name>
<reference evidence="3 4" key="1">
    <citation type="submission" date="2024-03" db="EMBL/GenBank/DDBJ databases">
        <title>The Acrasis kona genome and developmental transcriptomes reveal deep origins of eukaryotic multicellular pathways.</title>
        <authorList>
            <person name="Sheikh S."/>
            <person name="Fu C.-J."/>
            <person name="Brown M.W."/>
            <person name="Baldauf S.L."/>
        </authorList>
    </citation>
    <scope>NUCLEOTIDE SEQUENCE [LARGE SCALE GENOMIC DNA]</scope>
    <source>
        <strain evidence="3 4">ATCC MYA-3509</strain>
    </source>
</reference>
<feature type="region of interest" description="Disordered" evidence="1">
    <location>
        <begin position="90"/>
        <end position="117"/>
    </location>
</feature>
<sequence length="117" mass="13966">MIFNRTRINTQRRYGSQFDNPLINVKRSSKATFLTLAALCFCGGTFGFLYYSVKDVEPKLKAVERPVQYSSFSFEESQFIDPRDLDKHYPELHEHAQREREKYNSIKQKQEEDKYRN</sequence>
<gene>
    <name evidence="3" type="ORF">AKO1_001720</name>
</gene>
<evidence type="ECO:0000313" key="4">
    <source>
        <dbReference type="Proteomes" id="UP001431209"/>
    </source>
</evidence>
<dbReference type="Proteomes" id="UP001431209">
    <property type="component" value="Unassembled WGS sequence"/>
</dbReference>
<evidence type="ECO:0000313" key="3">
    <source>
        <dbReference type="EMBL" id="KAL0486077.1"/>
    </source>
</evidence>
<keyword evidence="2" id="KW-1133">Transmembrane helix</keyword>
<keyword evidence="2" id="KW-0472">Membrane</keyword>
<keyword evidence="4" id="KW-1185">Reference proteome</keyword>
<protein>
    <submittedName>
        <fullName evidence="3">1 TM domain-containing transmembrane protein</fullName>
    </submittedName>
</protein>
<accession>A0AAW2Z8C7</accession>
<evidence type="ECO:0000256" key="2">
    <source>
        <dbReference type="SAM" id="Phobius"/>
    </source>
</evidence>
<organism evidence="3 4">
    <name type="scientific">Acrasis kona</name>
    <dbReference type="NCBI Taxonomy" id="1008807"/>
    <lineage>
        <taxon>Eukaryota</taxon>
        <taxon>Discoba</taxon>
        <taxon>Heterolobosea</taxon>
        <taxon>Tetramitia</taxon>
        <taxon>Eutetramitia</taxon>
        <taxon>Acrasidae</taxon>
        <taxon>Acrasis</taxon>
    </lineage>
</organism>
<comment type="caution">
    <text evidence="3">The sequence shown here is derived from an EMBL/GenBank/DDBJ whole genome shotgun (WGS) entry which is preliminary data.</text>
</comment>
<evidence type="ECO:0000256" key="1">
    <source>
        <dbReference type="SAM" id="MobiDB-lite"/>
    </source>
</evidence>
<proteinExistence type="predicted"/>
<dbReference type="AlphaFoldDB" id="A0AAW2Z8C7"/>
<keyword evidence="2 3" id="KW-0812">Transmembrane</keyword>